<keyword evidence="4" id="KW-0167">Capsid protein</keyword>
<dbReference type="GO" id="GO:0030430">
    <property type="term" value="C:host cell cytoplasm"/>
    <property type="evidence" value="ECO:0007669"/>
    <property type="project" value="UniProtKB-SubCell"/>
</dbReference>
<evidence type="ECO:0000256" key="9">
    <source>
        <dbReference type="ARBA" id="ARBA00033344"/>
    </source>
</evidence>
<organism evidence="10 11">
    <name type="scientific">Grapevine associated cogu-like virus 4</name>
    <dbReference type="NCBI Taxonomy" id="2755145"/>
    <lineage>
        <taxon>Viruses</taxon>
        <taxon>Riboviria</taxon>
        <taxon>Orthornavirae</taxon>
        <taxon>Negarnaviricota</taxon>
        <taxon>Polyploviricotina</taxon>
        <taxon>Bunyaviricetes</taxon>
        <taxon>Hareavirales</taxon>
        <taxon>Phenuiviridae</taxon>
        <taxon>Laulavirus</taxon>
        <taxon>Laulavirus gammaviticulum</taxon>
    </lineage>
</organism>
<keyword evidence="6" id="KW-0694">RNA-binding</keyword>
<name>A0A7D7FKV1_9VIRU</name>
<keyword evidence="7 10" id="KW-0543">Viral nucleoprotein</keyword>
<dbReference type="Pfam" id="PF05733">
    <property type="entry name" value="Tenui_N"/>
    <property type="match status" value="1"/>
</dbReference>
<evidence type="ECO:0000256" key="8">
    <source>
        <dbReference type="ARBA" id="ARBA00023200"/>
    </source>
</evidence>
<evidence type="ECO:0000313" key="11">
    <source>
        <dbReference type="Proteomes" id="UP000683095"/>
    </source>
</evidence>
<dbReference type="GeneID" id="80550693"/>
<keyword evidence="8" id="KW-1035">Host cytoplasm</keyword>
<accession>A0A7D7FKV1</accession>
<evidence type="ECO:0000313" key="10">
    <source>
        <dbReference type="EMBL" id="QMP81965.1"/>
    </source>
</evidence>
<dbReference type="RefSeq" id="YP_010840141.1">
    <property type="nucleotide sequence ID" value="NC_078446.1"/>
</dbReference>
<evidence type="ECO:0000256" key="5">
    <source>
        <dbReference type="ARBA" id="ARBA00022844"/>
    </source>
</evidence>
<sequence length="269" mass="29734">MALSRSDIEKVIQLVNSGDVETLKAEEFEQFQYQGFDPYKIVESLIRVKDDKTIANDAFTKDIYSMVAIGMIKGSVNSRNINKMSELGKTQVTELNAKYGIKEGGGKGQSSSVITYPRMMATFPDIAIRLVKVIGPKEFRGGPLLSTRLPSYMQVQVFPAIIPKDIGLSAKKMLLTASLCYSIDQSVQISQIVITKDDDLKPLAANQMNFTQVGHNSPVPAPEVRKAVFNKLSVKADYGMIFAVLQDYQKKIDSTFQVLSQADFETSIG</sequence>
<evidence type="ECO:0000256" key="6">
    <source>
        <dbReference type="ARBA" id="ARBA00022884"/>
    </source>
</evidence>
<evidence type="ECO:0000256" key="1">
    <source>
        <dbReference type="ARBA" id="ARBA00004192"/>
    </source>
</evidence>
<dbReference type="InterPro" id="IPR009522">
    <property type="entry name" value="Capsid_Phlebovir/Tenuivir"/>
</dbReference>
<keyword evidence="5" id="KW-0946">Virion</keyword>
<dbReference type="KEGG" id="vg:80550693"/>
<evidence type="ECO:0000256" key="2">
    <source>
        <dbReference type="ARBA" id="ARBA00004328"/>
    </source>
</evidence>
<dbReference type="GO" id="GO:0003723">
    <property type="term" value="F:RNA binding"/>
    <property type="evidence" value="ECO:0007669"/>
    <property type="project" value="UniProtKB-KW"/>
</dbReference>
<evidence type="ECO:0000256" key="7">
    <source>
        <dbReference type="ARBA" id="ARBA00023086"/>
    </source>
</evidence>
<evidence type="ECO:0000256" key="4">
    <source>
        <dbReference type="ARBA" id="ARBA00022561"/>
    </source>
</evidence>
<keyword evidence="11" id="KW-1185">Reference proteome</keyword>
<evidence type="ECO:0000256" key="3">
    <source>
        <dbReference type="ARBA" id="ARBA00014389"/>
    </source>
</evidence>
<dbReference type="Proteomes" id="UP000683095">
    <property type="component" value="Genome"/>
</dbReference>
<dbReference type="EMBL" id="MT353904">
    <property type="protein sequence ID" value="QMP81965.1"/>
    <property type="molecule type" value="Genomic_RNA"/>
</dbReference>
<proteinExistence type="predicted"/>
<reference evidence="10" key="1">
    <citation type="journal article" date="2020" name="Plants (Basel)">
        <title>Two New Putative Plant Viruses from Wood Metagenomics Analysis of an Esca Diseased Vineyard.</title>
        <authorList>
            <person name="Bertazzon N."/>
            <person name="Chitarra W."/>
            <person name="Angelini E."/>
            <person name="Nerva L."/>
        </authorList>
    </citation>
    <scope>NUCLEOTIDE SEQUENCE</scope>
    <source>
        <strain evidence="10">CREA-VE</strain>
    </source>
</reference>
<protein>
    <recommendedName>
        <fullName evidence="3">Nucleoprotein</fullName>
    </recommendedName>
    <alternativeName>
        <fullName evidence="9">Nucleocapsid protein</fullName>
    </alternativeName>
</protein>
<comment type="subcellular location">
    <subcellularLocation>
        <location evidence="1">Host cytoplasm</location>
    </subcellularLocation>
    <subcellularLocation>
        <location evidence="2">Virion</location>
    </subcellularLocation>
</comment>
<dbReference type="GO" id="GO:0019013">
    <property type="term" value="C:viral nucleocapsid"/>
    <property type="evidence" value="ECO:0007669"/>
    <property type="project" value="UniProtKB-KW"/>
</dbReference>